<evidence type="ECO:0000313" key="9">
    <source>
        <dbReference type="Proteomes" id="UP001429564"/>
    </source>
</evidence>
<evidence type="ECO:0000259" key="6">
    <source>
        <dbReference type="Pfam" id="PF02775"/>
    </source>
</evidence>
<evidence type="ECO:0000313" key="8">
    <source>
        <dbReference type="EMBL" id="NIZ62449.1"/>
    </source>
</evidence>
<dbReference type="InterPro" id="IPR029035">
    <property type="entry name" value="DHS-like_NAD/FAD-binding_dom"/>
</dbReference>
<dbReference type="SUPFAM" id="SSF52467">
    <property type="entry name" value="DHS-like NAD/FAD-binding domain"/>
    <property type="match status" value="1"/>
</dbReference>
<accession>A0ABX0WCE6</accession>
<dbReference type="Gene3D" id="3.40.50.1220">
    <property type="entry name" value="TPP-binding domain"/>
    <property type="match status" value="1"/>
</dbReference>
<comment type="caution">
    <text evidence="8">The sequence shown here is derived from an EMBL/GenBank/DDBJ whole genome shotgun (WGS) entry which is preliminary data.</text>
</comment>
<dbReference type="Pfam" id="PF02776">
    <property type="entry name" value="TPP_enzyme_N"/>
    <property type="match status" value="1"/>
</dbReference>
<dbReference type="InterPro" id="IPR012000">
    <property type="entry name" value="Thiamin_PyroP_enz_cen_dom"/>
</dbReference>
<sequence length="550" mass="59418">MGQVNHGGKVLVEALEKQGIKRVFSVPGESFLAALDGLYDSGIENIVTRHESGAAMMAEAHGKLTGTPGIAFVTRGPGATNASAGVHVAFQDSTPMILFVGQVASDQRDREAFQEVDYRAMFGPLAKWVAEIDRVDRLPEYIARAFQVALSGRPGPVVLALPEDMLSANCEATTVPAATLPSGQASEADVNSVLAHLQKAERPLVIVGGGNWSASAAKAMADIVEKLDLPVGASFRCQDFLDNRHPNYVGDVGIGINPELAKRVRNADYIFSIGARLGEMTTSGYTLLQSPVPEQKLVHVHADTSELGRVYHPTCAVAAHAGRFIEQIAQRLSTTQPPLRRAWTNEARQDYETWQQPVETPGKLKMENVIVHLNEVLPDNAILTNGAGNYAAWLHRYYRYRDYKTQLAPTCGSMGYGLPAAIAAKIERPDQEVVCLAGDGCFQMTMQEFGVACEMGANLIVLISNNGMYGTIRLHQQKKFPKRPSGTNIVNPDFAALARCYGAFGAVVETDADFVDAFAQARASGRPAIIEMRIDPSALGPMAQLEKLTL</sequence>
<dbReference type="Gene3D" id="3.40.50.970">
    <property type="match status" value="2"/>
</dbReference>
<gene>
    <name evidence="8" type="ORF">DL239_15865</name>
</gene>
<keyword evidence="2" id="KW-0808">Transferase</keyword>
<evidence type="ECO:0000256" key="3">
    <source>
        <dbReference type="ARBA" id="ARBA00023052"/>
    </source>
</evidence>
<evidence type="ECO:0000259" key="7">
    <source>
        <dbReference type="Pfam" id="PF02776"/>
    </source>
</evidence>
<dbReference type="Pfam" id="PF00205">
    <property type="entry name" value="TPP_enzyme_M"/>
    <property type="match status" value="1"/>
</dbReference>
<dbReference type="NCBIfam" id="NF006052">
    <property type="entry name" value="PRK08199.1"/>
    <property type="match status" value="1"/>
</dbReference>
<name>A0ABX0WCE6_9RHOB</name>
<evidence type="ECO:0000256" key="4">
    <source>
        <dbReference type="RuleBase" id="RU362132"/>
    </source>
</evidence>
<dbReference type="EMBL" id="QHLQ01000017">
    <property type="protein sequence ID" value="NIZ62449.1"/>
    <property type="molecule type" value="Genomic_DNA"/>
</dbReference>
<evidence type="ECO:0000259" key="5">
    <source>
        <dbReference type="Pfam" id="PF00205"/>
    </source>
</evidence>
<comment type="similarity">
    <text evidence="1 4">Belongs to the TPP enzyme family.</text>
</comment>
<dbReference type="Pfam" id="PF02775">
    <property type="entry name" value="TPP_enzyme_C"/>
    <property type="match status" value="1"/>
</dbReference>
<proteinExistence type="inferred from homology"/>
<dbReference type="CDD" id="cd00568">
    <property type="entry name" value="TPP_enzymes"/>
    <property type="match status" value="1"/>
</dbReference>
<evidence type="ECO:0000256" key="2">
    <source>
        <dbReference type="ARBA" id="ARBA00022679"/>
    </source>
</evidence>
<feature type="domain" description="Thiamine pyrophosphate enzyme TPP-binding" evidence="6">
    <location>
        <begin position="386"/>
        <end position="531"/>
    </location>
</feature>
<keyword evidence="3 4" id="KW-0786">Thiamine pyrophosphate</keyword>
<protein>
    <submittedName>
        <fullName evidence="8">Thiamine pyrophosphate-binding protein</fullName>
    </submittedName>
</protein>
<reference evidence="8 9" key="1">
    <citation type="submission" date="2018-05" db="EMBL/GenBank/DDBJ databases">
        <authorList>
            <person name="Zhang Y.-J."/>
        </authorList>
    </citation>
    <scope>NUCLEOTIDE SEQUENCE [LARGE SCALE GENOMIC DNA]</scope>
    <source>
        <strain evidence="8 9">CY04</strain>
    </source>
</reference>
<feature type="domain" description="Thiamine pyrophosphate enzyme central" evidence="5">
    <location>
        <begin position="191"/>
        <end position="328"/>
    </location>
</feature>
<dbReference type="RefSeq" id="WP_167685073.1">
    <property type="nucleotide sequence ID" value="NZ_QHLQ01000017.1"/>
</dbReference>
<dbReference type="SUPFAM" id="SSF52518">
    <property type="entry name" value="Thiamin diphosphate-binding fold (THDP-binding)"/>
    <property type="match status" value="2"/>
</dbReference>
<dbReference type="Proteomes" id="UP001429564">
    <property type="component" value="Unassembled WGS sequence"/>
</dbReference>
<feature type="domain" description="Thiamine pyrophosphate enzyme N-terminal TPP-binding" evidence="7">
    <location>
        <begin position="6"/>
        <end position="120"/>
    </location>
</feature>
<dbReference type="InterPro" id="IPR029061">
    <property type="entry name" value="THDP-binding"/>
</dbReference>
<evidence type="ECO:0000256" key="1">
    <source>
        <dbReference type="ARBA" id="ARBA00007812"/>
    </source>
</evidence>
<dbReference type="InterPro" id="IPR045229">
    <property type="entry name" value="TPP_enz"/>
</dbReference>
<dbReference type="PANTHER" id="PTHR18968:SF120">
    <property type="entry name" value="ACETOLACTATE SYNTHASE LARGE SUBUNIT"/>
    <property type="match status" value="1"/>
</dbReference>
<dbReference type="PANTHER" id="PTHR18968">
    <property type="entry name" value="THIAMINE PYROPHOSPHATE ENZYMES"/>
    <property type="match status" value="1"/>
</dbReference>
<keyword evidence="9" id="KW-1185">Reference proteome</keyword>
<dbReference type="InterPro" id="IPR011766">
    <property type="entry name" value="TPP_enzyme_TPP-bd"/>
</dbReference>
<dbReference type="InterPro" id="IPR000399">
    <property type="entry name" value="TPP-bd_CS"/>
</dbReference>
<organism evidence="8 9">
    <name type="scientific">Parasedimentitalea denitrificans</name>
    <dbReference type="NCBI Taxonomy" id="2211118"/>
    <lineage>
        <taxon>Bacteria</taxon>
        <taxon>Pseudomonadati</taxon>
        <taxon>Pseudomonadota</taxon>
        <taxon>Alphaproteobacteria</taxon>
        <taxon>Rhodobacterales</taxon>
        <taxon>Paracoccaceae</taxon>
        <taxon>Parasedimentitalea</taxon>
    </lineage>
</organism>
<dbReference type="PROSITE" id="PS00187">
    <property type="entry name" value="TPP_ENZYMES"/>
    <property type="match status" value="1"/>
</dbReference>
<dbReference type="InterPro" id="IPR012001">
    <property type="entry name" value="Thiamin_PyroP_enz_TPP-bd_dom"/>
</dbReference>
<dbReference type="CDD" id="cd07035">
    <property type="entry name" value="TPP_PYR_POX_like"/>
    <property type="match status" value="1"/>
</dbReference>